<evidence type="ECO:0000256" key="1">
    <source>
        <dbReference type="ARBA" id="ARBA00005417"/>
    </source>
</evidence>
<gene>
    <name evidence="6" type="ORF">WG929_12905</name>
</gene>
<keyword evidence="3" id="KW-0547">Nucleotide-binding</keyword>
<protein>
    <submittedName>
        <fullName evidence="6">Dipeptide ABC transporter ATP-binding protein</fullName>
    </submittedName>
</protein>
<name>A0ABW8NK88_9GAMM</name>
<keyword evidence="2" id="KW-0813">Transport</keyword>
<evidence type="ECO:0000259" key="5">
    <source>
        <dbReference type="PROSITE" id="PS50893"/>
    </source>
</evidence>
<feature type="domain" description="ABC transporter" evidence="5">
    <location>
        <begin position="291"/>
        <end position="532"/>
    </location>
</feature>
<reference evidence="6 7" key="1">
    <citation type="submission" date="2024-03" db="EMBL/GenBank/DDBJ databases">
        <title>High-quality draft genome sequence of Oceanobacter sp. wDCs-4.</title>
        <authorList>
            <person name="Dong C."/>
        </authorList>
    </citation>
    <scope>NUCLEOTIDE SEQUENCE [LARGE SCALE GENOMIC DNA]</scope>
    <source>
        <strain evidence="7">wDCs-4</strain>
    </source>
</reference>
<dbReference type="InterPro" id="IPR050319">
    <property type="entry name" value="ABC_transp_ATP-bind"/>
</dbReference>
<dbReference type="PROSITE" id="PS00211">
    <property type="entry name" value="ABC_TRANSPORTER_1"/>
    <property type="match status" value="2"/>
</dbReference>
<dbReference type="Pfam" id="PF00005">
    <property type="entry name" value="ABC_tran"/>
    <property type="match status" value="2"/>
</dbReference>
<keyword evidence="7" id="KW-1185">Reference proteome</keyword>
<dbReference type="Proteomes" id="UP001620597">
    <property type="component" value="Unassembled WGS sequence"/>
</dbReference>
<dbReference type="InterPro" id="IPR017871">
    <property type="entry name" value="ABC_transporter-like_CS"/>
</dbReference>
<evidence type="ECO:0000256" key="4">
    <source>
        <dbReference type="ARBA" id="ARBA00022840"/>
    </source>
</evidence>
<dbReference type="SUPFAM" id="SSF52540">
    <property type="entry name" value="P-loop containing nucleoside triphosphate hydrolases"/>
    <property type="match status" value="2"/>
</dbReference>
<evidence type="ECO:0000256" key="3">
    <source>
        <dbReference type="ARBA" id="ARBA00022741"/>
    </source>
</evidence>
<dbReference type="InterPro" id="IPR003439">
    <property type="entry name" value="ABC_transporter-like_ATP-bd"/>
</dbReference>
<dbReference type="PANTHER" id="PTHR43776">
    <property type="entry name" value="TRANSPORT ATP-BINDING PROTEIN"/>
    <property type="match status" value="1"/>
</dbReference>
<dbReference type="NCBIfam" id="NF008453">
    <property type="entry name" value="PRK11308.1"/>
    <property type="match status" value="2"/>
</dbReference>
<dbReference type="SMART" id="SM00382">
    <property type="entry name" value="AAA"/>
    <property type="match status" value="2"/>
</dbReference>
<dbReference type="InterPro" id="IPR013563">
    <property type="entry name" value="Oligopep_ABC_C"/>
</dbReference>
<dbReference type="RefSeq" id="WP_416206360.1">
    <property type="nucleotide sequence ID" value="NZ_JBBKTX010000015.1"/>
</dbReference>
<feature type="domain" description="ABC transporter" evidence="5">
    <location>
        <begin position="11"/>
        <end position="262"/>
    </location>
</feature>
<organism evidence="6 7">
    <name type="scientific">Oceanobacter antarcticus</name>
    <dbReference type="NCBI Taxonomy" id="3133425"/>
    <lineage>
        <taxon>Bacteria</taxon>
        <taxon>Pseudomonadati</taxon>
        <taxon>Pseudomonadota</taxon>
        <taxon>Gammaproteobacteria</taxon>
        <taxon>Oceanospirillales</taxon>
        <taxon>Oceanospirillaceae</taxon>
        <taxon>Oceanobacter</taxon>
    </lineage>
</organism>
<dbReference type="Pfam" id="PF08352">
    <property type="entry name" value="oligo_HPY"/>
    <property type="match status" value="2"/>
</dbReference>
<keyword evidence="4 6" id="KW-0067">ATP-binding</keyword>
<comment type="caution">
    <text evidence="6">The sequence shown here is derived from an EMBL/GenBank/DDBJ whole genome shotgun (WGS) entry which is preliminary data.</text>
</comment>
<dbReference type="PROSITE" id="PS50893">
    <property type="entry name" value="ABC_TRANSPORTER_2"/>
    <property type="match status" value="2"/>
</dbReference>
<dbReference type="Gene3D" id="3.40.50.300">
    <property type="entry name" value="P-loop containing nucleotide triphosphate hydrolases"/>
    <property type="match status" value="2"/>
</dbReference>
<proteinExistence type="inferred from homology"/>
<dbReference type="NCBIfam" id="NF007739">
    <property type="entry name" value="PRK10419.1"/>
    <property type="match status" value="2"/>
</dbReference>
<accession>A0ABW8NK88</accession>
<sequence>MSLLSVRDLRIELPAIPNAQQPQRRQARPLVKGISFTIAAGEIMALVGESGSGKSLTALAILRLLPDALAITAGTIELDGDALFERTERQMNKVRGYRAAMIFQEPQSALNPVQTLLQQVGEVLTLHKGLTGAALKTAVIGLLDEVGIPDPQQRLSWYPHQLSGGQKQRVMIAMALACEPDLLVADEPTTALDVTIQKQILELLNQIRTARGLGILLITHDMGVVSEMADRVAVMRHGEILEYRPCDEFFQAPQHEYSRQLIHSLPKRTFRDAVASQQALLTVEGLKVWFPQRKGVLQRVVGYTRAVDGVSFAIGKGETLALVGESGSGKSTVGRAVLSLEPLTAGIVTFDGQRIDQLDQAAFRPYRKRIQVIFQDPFSSMNPRMTIREILSEGMISLGLLDNPEQRETKLQTLLLRVGMEVAHLDRYPHEFSGGQRQRIAIARAIAVEPELIICDEPTSALDVSIRGQVLELLQELQQEMGLSYLFITHDLSIIPHLAHRVAVMNQGVLVEQGDCASVMNQPQDAYTRALLDAAPVIR</sequence>
<dbReference type="PANTHER" id="PTHR43776:SF7">
    <property type="entry name" value="D,D-DIPEPTIDE TRANSPORT ATP-BINDING PROTEIN DDPF-RELATED"/>
    <property type="match status" value="1"/>
</dbReference>
<dbReference type="CDD" id="cd03257">
    <property type="entry name" value="ABC_NikE_OppD_transporters"/>
    <property type="match status" value="2"/>
</dbReference>
<dbReference type="EMBL" id="JBBKTX010000015">
    <property type="protein sequence ID" value="MFK4753307.1"/>
    <property type="molecule type" value="Genomic_DNA"/>
</dbReference>
<dbReference type="InterPro" id="IPR003593">
    <property type="entry name" value="AAA+_ATPase"/>
</dbReference>
<evidence type="ECO:0000313" key="7">
    <source>
        <dbReference type="Proteomes" id="UP001620597"/>
    </source>
</evidence>
<comment type="similarity">
    <text evidence="1">Belongs to the ABC transporter superfamily.</text>
</comment>
<evidence type="ECO:0000256" key="2">
    <source>
        <dbReference type="ARBA" id="ARBA00022448"/>
    </source>
</evidence>
<dbReference type="InterPro" id="IPR027417">
    <property type="entry name" value="P-loop_NTPase"/>
</dbReference>
<evidence type="ECO:0000313" key="6">
    <source>
        <dbReference type="EMBL" id="MFK4753307.1"/>
    </source>
</evidence>
<dbReference type="GO" id="GO:0005524">
    <property type="term" value="F:ATP binding"/>
    <property type="evidence" value="ECO:0007669"/>
    <property type="project" value="UniProtKB-KW"/>
</dbReference>